<keyword evidence="3" id="KW-1185">Reference proteome</keyword>
<dbReference type="HOGENOM" id="CLU_2003691_0_0_1"/>
<protein>
    <submittedName>
        <fullName evidence="2">Uncharacterized protein</fullName>
    </submittedName>
</protein>
<evidence type="ECO:0000256" key="1">
    <source>
        <dbReference type="SAM" id="MobiDB-lite"/>
    </source>
</evidence>
<evidence type="ECO:0000313" key="2">
    <source>
        <dbReference type="EMBL" id="EXJ62495.1"/>
    </source>
</evidence>
<dbReference type="RefSeq" id="XP_007755149.1">
    <property type="nucleotide sequence ID" value="XM_007756959.1"/>
</dbReference>
<dbReference type="AlphaFoldDB" id="W9WBY7"/>
<proteinExistence type="predicted"/>
<name>W9WBY7_9EURO</name>
<reference evidence="2 3" key="1">
    <citation type="submission" date="2013-03" db="EMBL/GenBank/DDBJ databases">
        <title>The Genome Sequence of Cladophialophora yegresii CBS 114405.</title>
        <authorList>
            <consortium name="The Broad Institute Genomics Platform"/>
            <person name="Cuomo C."/>
            <person name="de Hoog S."/>
            <person name="Gorbushina A."/>
            <person name="Walker B."/>
            <person name="Young S.K."/>
            <person name="Zeng Q."/>
            <person name="Gargeya S."/>
            <person name="Fitzgerald M."/>
            <person name="Haas B."/>
            <person name="Abouelleil A."/>
            <person name="Allen A.W."/>
            <person name="Alvarado L."/>
            <person name="Arachchi H.M."/>
            <person name="Berlin A.M."/>
            <person name="Chapman S.B."/>
            <person name="Gainer-Dewar J."/>
            <person name="Goldberg J."/>
            <person name="Griggs A."/>
            <person name="Gujja S."/>
            <person name="Hansen M."/>
            <person name="Howarth C."/>
            <person name="Imamovic A."/>
            <person name="Ireland A."/>
            <person name="Larimer J."/>
            <person name="McCowan C."/>
            <person name="Murphy C."/>
            <person name="Pearson M."/>
            <person name="Poon T.W."/>
            <person name="Priest M."/>
            <person name="Roberts A."/>
            <person name="Saif S."/>
            <person name="Shea T."/>
            <person name="Sisk P."/>
            <person name="Sykes S."/>
            <person name="Wortman J."/>
            <person name="Nusbaum C."/>
            <person name="Birren B."/>
        </authorList>
    </citation>
    <scope>NUCLEOTIDE SEQUENCE [LARGE SCALE GENOMIC DNA]</scope>
    <source>
        <strain evidence="2 3">CBS 114405</strain>
    </source>
</reference>
<organism evidence="2 3">
    <name type="scientific">Cladophialophora yegresii CBS 114405</name>
    <dbReference type="NCBI Taxonomy" id="1182544"/>
    <lineage>
        <taxon>Eukaryota</taxon>
        <taxon>Fungi</taxon>
        <taxon>Dikarya</taxon>
        <taxon>Ascomycota</taxon>
        <taxon>Pezizomycotina</taxon>
        <taxon>Eurotiomycetes</taxon>
        <taxon>Chaetothyriomycetidae</taxon>
        <taxon>Chaetothyriales</taxon>
        <taxon>Herpotrichiellaceae</taxon>
        <taxon>Cladophialophora</taxon>
    </lineage>
</organism>
<dbReference type="Proteomes" id="UP000019473">
    <property type="component" value="Unassembled WGS sequence"/>
</dbReference>
<comment type="caution">
    <text evidence="2">The sequence shown here is derived from an EMBL/GenBank/DDBJ whole genome shotgun (WGS) entry which is preliminary data.</text>
</comment>
<dbReference type="EMBL" id="AMGW01000002">
    <property type="protein sequence ID" value="EXJ62495.1"/>
    <property type="molecule type" value="Genomic_DNA"/>
</dbReference>
<gene>
    <name evidence="2" type="ORF">A1O7_02933</name>
</gene>
<dbReference type="VEuPathDB" id="FungiDB:A1O7_02933"/>
<accession>W9WBY7</accession>
<dbReference type="OrthoDB" id="10551329at2759"/>
<evidence type="ECO:0000313" key="3">
    <source>
        <dbReference type="Proteomes" id="UP000019473"/>
    </source>
</evidence>
<feature type="compositionally biased region" description="Basic and acidic residues" evidence="1">
    <location>
        <begin position="112"/>
        <end position="124"/>
    </location>
</feature>
<feature type="region of interest" description="Disordered" evidence="1">
    <location>
        <begin position="93"/>
        <end position="124"/>
    </location>
</feature>
<dbReference type="GeneID" id="19177534"/>
<sequence length="124" mass="13739">MDTSTPATSVKTAANLKSLQQMAAAKTLQALQEDENAVQTLLGLGEDEKQVLVPHLWQEFMRLAAAERKYQAIEEGMPAADRHIAFVHHLEKPTSMLRKGNGNDEESTAKSISDRTLEQHRADT</sequence>